<dbReference type="InterPro" id="IPR004838">
    <property type="entry name" value="NHTrfase_class1_PyrdxlP-BS"/>
</dbReference>
<dbReference type="GO" id="GO:0030170">
    <property type="term" value="F:pyridoxal phosphate binding"/>
    <property type="evidence" value="ECO:0007669"/>
    <property type="project" value="InterPro"/>
</dbReference>
<comment type="similarity">
    <text evidence="1">Belongs to the class-I pyridoxal-phosphate-dependent aminotransferase family.</text>
</comment>
<keyword evidence="1 3" id="KW-0032">Aminotransferase</keyword>
<dbReference type="InterPro" id="IPR015422">
    <property type="entry name" value="PyrdxlP-dep_Trfase_small"/>
</dbReference>
<dbReference type="PANTHER" id="PTHR42885">
    <property type="entry name" value="HISTIDINOL-PHOSPHATE AMINOTRANSFERASE-RELATED"/>
    <property type="match status" value="1"/>
</dbReference>
<reference evidence="4" key="1">
    <citation type="submission" date="2018-07" db="EMBL/GenBank/DDBJ databases">
        <title>Streptacidiphilus bronchialis DSM 106435 chromosome.</title>
        <authorList>
            <person name="Batra D."/>
            <person name="Gulvik C.A."/>
        </authorList>
    </citation>
    <scope>NUCLEOTIDE SEQUENCE [LARGE SCALE GENOMIC DNA]</scope>
    <source>
        <strain evidence="4">DSM 106435</strain>
    </source>
</reference>
<dbReference type="RefSeq" id="WP_111488854.1">
    <property type="nucleotide sequence ID" value="NZ_CP031264.1"/>
</dbReference>
<dbReference type="Proteomes" id="UP000249340">
    <property type="component" value="Chromosome"/>
</dbReference>
<dbReference type="InterPro" id="IPR004839">
    <property type="entry name" value="Aminotransferase_I/II_large"/>
</dbReference>
<evidence type="ECO:0000256" key="1">
    <source>
        <dbReference type="RuleBase" id="RU000481"/>
    </source>
</evidence>
<dbReference type="PROSITE" id="PS00105">
    <property type="entry name" value="AA_TRANSFER_CLASS_1"/>
    <property type="match status" value="1"/>
</dbReference>
<dbReference type="SUPFAM" id="SSF53383">
    <property type="entry name" value="PLP-dependent transferases"/>
    <property type="match status" value="1"/>
</dbReference>
<dbReference type="OrthoDB" id="279734at2"/>
<evidence type="ECO:0000313" key="4">
    <source>
        <dbReference type="Proteomes" id="UP000249340"/>
    </source>
</evidence>
<evidence type="ECO:0000313" key="3">
    <source>
        <dbReference type="EMBL" id="AXI81001.1"/>
    </source>
</evidence>
<dbReference type="AlphaFoldDB" id="A0A345T4U6"/>
<gene>
    <name evidence="3" type="ORF">C7M71_030105</name>
</gene>
<keyword evidence="4" id="KW-1185">Reference proteome</keyword>
<keyword evidence="1 3" id="KW-0808">Transferase</keyword>
<dbReference type="InterPro" id="IPR015424">
    <property type="entry name" value="PyrdxlP-dep_Trfase"/>
</dbReference>
<dbReference type="Gene3D" id="3.40.640.10">
    <property type="entry name" value="Type I PLP-dependent aspartate aminotransferase-like (Major domain)"/>
    <property type="match status" value="1"/>
</dbReference>
<dbReference type="GO" id="GO:0008483">
    <property type="term" value="F:transaminase activity"/>
    <property type="evidence" value="ECO:0007669"/>
    <property type="project" value="UniProtKB-KW"/>
</dbReference>
<comment type="cofactor">
    <cofactor evidence="1">
        <name>pyridoxal 5'-phosphate</name>
        <dbReference type="ChEBI" id="CHEBI:597326"/>
    </cofactor>
</comment>
<dbReference type="Gene3D" id="3.90.1150.10">
    <property type="entry name" value="Aspartate Aminotransferase, domain 1"/>
    <property type="match status" value="1"/>
</dbReference>
<sequence>MALANASYRRLRSLVDGPDLLNLAWTLDERRFLSIDLSSLMGAELLAEQKAGLPYLHSYFVQDPYGDRELGPTVGELFGRAGWDCEITCGAGVISLLHALAQLAEGRPVYVTGDVYPDLPHWIEQQGGVCASAFFDGLTRGGLVDHIRVLGCRLVLVERPSLVAAEADRDAGLDGLRHLCEAVAPQGAVVVVDESYANYCPPSYSSAVLVEELPNLVVLRGLSKAYGMGGLRLAYALTHRSLTPRVRAVVPPMLASSLSIRLGRAVLALGDATAALRQRVHTAKAEMTALLTSAGVPVADTSHSDVPYVMYEEQDTAAQQWLESRGIIGKLQPLWSERLLGIAHKYRVSVPLSEERMGDFRRRLK</sequence>
<organism evidence="3 4">
    <name type="scientific">Peterkaempfera bronchialis</name>
    <dbReference type="NCBI Taxonomy" id="2126346"/>
    <lineage>
        <taxon>Bacteria</taxon>
        <taxon>Bacillati</taxon>
        <taxon>Actinomycetota</taxon>
        <taxon>Actinomycetes</taxon>
        <taxon>Kitasatosporales</taxon>
        <taxon>Streptomycetaceae</taxon>
        <taxon>Peterkaempfera</taxon>
    </lineage>
</organism>
<feature type="domain" description="Aminotransferase class I/classII large" evidence="2">
    <location>
        <begin position="88"/>
        <end position="319"/>
    </location>
</feature>
<name>A0A345T4U6_9ACTN</name>
<dbReference type="InterPro" id="IPR015421">
    <property type="entry name" value="PyrdxlP-dep_Trfase_major"/>
</dbReference>
<evidence type="ECO:0000259" key="2">
    <source>
        <dbReference type="Pfam" id="PF00155"/>
    </source>
</evidence>
<protein>
    <recommendedName>
        <fullName evidence="1">Aminotransferase</fullName>
        <ecNumber evidence="1">2.6.1.-</ecNumber>
    </recommendedName>
</protein>
<dbReference type="KEGG" id="stri:C7M71_030105"/>
<proteinExistence type="inferred from homology"/>
<dbReference type="EC" id="2.6.1.-" evidence="1"/>
<dbReference type="EMBL" id="CP031264">
    <property type="protein sequence ID" value="AXI81001.1"/>
    <property type="molecule type" value="Genomic_DNA"/>
</dbReference>
<dbReference type="Pfam" id="PF00155">
    <property type="entry name" value="Aminotran_1_2"/>
    <property type="match status" value="1"/>
</dbReference>
<accession>A0A345T4U6</accession>